<feature type="non-terminal residue" evidence="1">
    <location>
        <position position="53"/>
    </location>
</feature>
<evidence type="ECO:0000313" key="1">
    <source>
        <dbReference type="EMBL" id="OXE30614.1"/>
    </source>
</evidence>
<dbReference type="AlphaFoldDB" id="A0A227J8C8"/>
<dbReference type="Proteomes" id="UP000214596">
    <property type="component" value="Unassembled WGS sequence"/>
</dbReference>
<organism evidence="1 2">
    <name type="scientific">Vibrio parahaemolyticus</name>
    <dbReference type="NCBI Taxonomy" id="670"/>
    <lineage>
        <taxon>Bacteria</taxon>
        <taxon>Pseudomonadati</taxon>
        <taxon>Pseudomonadota</taxon>
        <taxon>Gammaproteobacteria</taxon>
        <taxon>Vibrionales</taxon>
        <taxon>Vibrionaceae</taxon>
        <taxon>Vibrio</taxon>
    </lineage>
</organism>
<protein>
    <submittedName>
        <fullName evidence="1">Uncharacterized protein</fullName>
    </submittedName>
</protein>
<evidence type="ECO:0000313" key="2">
    <source>
        <dbReference type="Proteomes" id="UP000214596"/>
    </source>
</evidence>
<dbReference type="EMBL" id="NIXT01002039">
    <property type="protein sequence ID" value="OXE30614.1"/>
    <property type="molecule type" value="Genomic_DNA"/>
</dbReference>
<accession>A0A227J8C8</accession>
<name>A0A227J8C8_VIBPH</name>
<sequence length="53" mass="6424">MDQKELQVRKEIQELSFLIFTEPNNYKHYYERGILYGGEHIKSTECRESDYHG</sequence>
<gene>
    <name evidence="1" type="ORF">CA163_22430</name>
</gene>
<proteinExistence type="predicted"/>
<reference evidence="1 2" key="1">
    <citation type="journal article" date="2017" name="Appl. Environ. Microbiol.">
        <title>Parallel evolution of two clades of a major Atlantic endemic Vibrio parahaemolyticus pathogen lineage by independent acquisition of related pathogenicity islands.</title>
        <authorList>
            <person name="Xu F."/>
            <person name="Gonzalez-Escalona N."/>
            <person name="Drees K.P."/>
            <person name="Sebra R.P."/>
            <person name="Cooper V.S."/>
            <person name="Jones S.H."/>
            <person name="Whistler C.A."/>
        </authorList>
    </citation>
    <scope>NUCLEOTIDE SEQUENCE [LARGE SCALE GENOMIC DNA]</scope>
    <source>
        <strain evidence="1 2">MAVP-3</strain>
    </source>
</reference>
<comment type="caution">
    <text evidence="1">The sequence shown here is derived from an EMBL/GenBank/DDBJ whole genome shotgun (WGS) entry which is preliminary data.</text>
</comment>